<feature type="domain" description="MmgE/PrpD C-terminal" evidence="3">
    <location>
        <begin position="231"/>
        <end position="345"/>
    </location>
</feature>
<accession>A0A382JEB5</accession>
<feature type="non-terminal residue" evidence="4">
    <location>
        <position position="347"/>
    </location>
</feature>
<reference evidence="4" key="1">
    <citation type="submission" date="2018-05" db="EMBL/GenBank/DDBJ databases">
        <authorList>
            <person name="Lanie J.A."/>
            <person name="Ng W.-L."/>
            <person name="Kazmierczak K.M."/>
            <person name="Andrzejewski T.M."/>
            <person name="Davidsen T.M."/>
            <person name="Wayne K.J."/>
            <person name="Tettelin H."/>
            <person name="Glass J.I."/>
            <person name="Rusch D."/>
            <person name="Podicherti R."/>
            <person name="Tsui H.-C.T."/>
            <person name="Winkler M.E."/>
        </authorList>
    </citation>
    <scope>NUCLEOTIDE SEQUENCE</scope>
</reference>
<feature type="domain" description="MmgE/PrpD N-terminal" evidence="2">
    <location>
        <begin position="2"/>
        <end position="211"/>
    </location>
</feature>
<sequence length="347" mass="37451">SGARLKPGEVAIDYVSGLGGSPEATVVTTDIVTSAVNAALANAMFGHADETDDFHPFTKAHPGCSVVPAAFAMAEREGSSGMEFIRAVTLGYDLSCRFLIALKPDLVRANQRSAEGYSSTFGATAAAASIARFQEMEMRYAISYAAQQVSGVWSWVRDEEHIEKAFDFSGMGARNGVSVVTMVQAGFTGVADALEGERNIFDALSPDPAPEEIVAGLGSRFYIEETAIKTFPVGYPIQSPLDAFFTLLNEHRFTVDDVKRVLIRLPEDGARIVDNRSMPDVNAQHILSVALVDGYIDFNNSHSYERMSDPVVAAVREKVELVADPDLVVTDAPRSGFVEETLVDGRK</sequence>
<evidence type="ECO:0000259" key="2">
    <source>
        <dbReference type="Pfam" id="PF03972"/>
    </source>
</evidence>
<dbReference type="GO" id="GO:0016829">
    <property type="term" value="F:lyase activity"/>
    <property type="evidence" value="ECO:0007669"/>
    <property type="project" value="InterPro"/>
</dbReference>
<evidence type="ECO:0000313" key="4">
    <source>
        <dbReference type="EMBL" id="SVC09702.1"/>
    </source>
</evidence>
<dbReference type="InterPro" id="IPR005656">
    <property type="entry name" value="MmgE_PrpD"/>
</dbReference>
<dbReference type="InterPro" id="IPR045337">
    <property type="entry name" value="MmgE_PrpD_C"/>
</dbReference>
<dbReference type="SUPFAM" id="SSF103378">
    <property type="entry name" value="2-methylcitrate dehydratase PrpD"/>
    <property type="match status" value="1"/>
</dbReference>
<gene>
    <name evidence="4" type="ORF">METZ01_LOCUS262556</name>
</gene>
<dbReference type="InterPro" id="IPR042183">
    <property type="entry name" value="MmgE/PrpD_sf_1"/>
</dbReference>
<dbReference type="InterPro" id="IPR042188">
    <property type="entry name" value="MmgE/PrpD_sf_2"/>
</dbReference>
<evidence type="ECO:0000256" key="1">
    <source>
        <dbReference type="ARBA" id="ARBA00006174"/>
    </source>
</evidence>
<evidence type="ECO:0008006" key="5">
    <source>
        <dbReference type="Google" id="ProtNLM"/>
    </source>
</evidence>
<dbReference type="Gene3D" id="3.30.1330.120">
    <property type="entry name" value="2-methylcitrate dehydratase PrpD"/>
    <property type="match status" value="1"/>
</dbReference>
<dbReference type="AlphaFoldDB" id="A0A382JEB5"/>
<protein>
    <recommendedName>
        <fullName evidence="5">MmgE/PrpD family protein</fullName>
    </recommendedName>
</protein>
<dbReference type="PANTHER" id="PTHR16943:SF8">
    <property type="entry name" value="2-METHYLCITRATE DEHYDRATASE"/>
    <property type="match status" value="1"/>
</dbReference>
<evidence type="ECO:0000259" key="3">
    <source>
        <dbReference type="Pfam" id="PF19305"/>
    </source>
</evidence>
<dbReference type="InterPro" id="IPR045336">
    <property type="entry name" value="MmgE_PrpD_N"/>
</dbReference>
<organism evidence="4">
    <name type="scientific">marine metagenome</name>
    <dbReference type="NCBI Taxonomy" id="408172"/>
    <lineage>
        <taxon>unclassified sequences</taxon>
        <taxon>metagenomes</taxon>
        <taxon>ecological metagenomes</taxon>
    </lineage>
</organism>
<name>A0A382JEB5_9ZZZZ</name>
<dbReference type="PANTHER" id="PTHR16943">
    <property type="entry name" value="2-METHYLCITRATE DEHYDRATASE-RELATED"/>
    <property type="match status" value="1"/>
</dbReference>
<proteinExistence type="inferred from homology"/>
<dbReference type="Gene3D" id="1.10.4100.10">
    <property type="entry name" value="2-methylcitrate dehydratase PrpD"/>
    <property type="match status" value="1"/>
</dbReference>
<feature type="non-terminal residue" evidence="4">
    <location>
        <position position="1"/>
    </location>
</feature>
<dbReference type="EMBL" id="UINC01073372">
    <property type="protein sequence ID" value="SVC09702.1"/>
    <property type="molecule type" value="Genomic_DNA"/>
</dbReference>
<dbReference type="Pfam" id="PF19305">
    <property type="entry name" value="MmgE_PrpD_C"/>
    <property type="match status" value="1"/>
</dbReference>
<comment type="similarity">
    <text evidence="1">Belongs to the PrpD family.</text>
</comment>
<dbReference type="InterPro" id="IPR036148">
    <property type="entry name" value="MmgE/PrpD_sf"/>
</dbReference>
<dbReference type="Pfam" id="PF03972">
    <property type="entry name" value="MmgE_PrpD_N"/>
    <property type="match status" value="1"/>
</dbReference>